<dbReference type="AlphaFoldDB" id="A0A024HN89"/>
<reference evidence="1 2" key="2">
    <citation type="submission" date="2014-05" db="EMBL/GenBank/DDBJ databases">
        <title>Genome sequence of the 3-chlorobenzoate degrading bacterium Pseudomonas knackmussii B13 shows multiple evidence for horizontal gene transfer.</title>
        <authorList>
            <person name="Miyazaki R."/>
            <person name="Bertelli C."/>
            <person name="Falquet L."/>
            <person name="Robinson-Rechavi M."/>
            <person name="Gharib W."/>
            <person name="Roy S."/>
            <person name="Van der Meer J.R."/>
        </authorList>
    </citation>
    <scope>NUCLEOTIDE SEQUENCE [LARGE SCALE GENOMIC DNA]</scope>
    <source>
        <strain evidence="1 2">B13</strain>
    </source>
</reference>
<dbReference type="EMBL" id="HG322950">
    <property type="protein sequence ID" value="CDF86341.1"/>
    <property type="molecule type" value="Genomic_DNA"/>
</dbReference>
<evidence type="ECO:0000313" key="2">
    <source>
        <dbReference type="Proteomes" id="UP000025241"/>
    </source>
</evidence>
<dbReference type="Proteomes" id="UP000025241">
    <property type="component" value="Chromosome I"/>
</dbReference>
<reference evidence="1 2" key="1">
    <citation type="submission" date="2013-03" db="EMBL/GenBank/DDBJ databases">
        <authorList>
            <person name="Linke B."/>
        </authorList>
    </citation>
    <scope>NUCLEOTIDE SEQUENCE [LARGE SCALE GENOMIC DNA]</scope>
    <source>
        <strain evidence="1 2">B13</strain>
    </source>
</reference>
<accession>A0A024HN89</accession>
<evidence type="ECO:0008006" key="3">
    <source>
        <dbReference type="Google" id="ProtNLM"/>
    </source>
</evidence>
<evidence type="ECO:0000313" key="1">
    <source>
        <dbReference type="EMBL" id="CDF86341.1"/>
    </source>
</evidence>
<proteinExistence type="predicted"/>
<dbReference type="PATRIC" id="fig|1301098.3.peg.5007"/>
<name>A0A024HN89_PSEKB</name>
<dbReference type="HOGENOM" id="CLU_200209_0_0_6"/>
<protein>
    <recommendedName>
        <fullName evidence="3">GpW</fullName>
    </recommendedName>
</protein>
<dbReference type="eggNOG" id="ENOG5033MXG">
    <property type="taxonomic scope" value="Bacteria"/>
</dbReference>
<keyword evidence="2" id="KW-1185">Reference proteome</keyword>
<dbReference type="NCBIfam" id="NF047331">
    <property type="entry name" value="phage_HTJ"/>
    <property type="match status" value="1"/>
</dbReference>
<dbReference type="KEGG" id="pkc:PKB_5028"/>
<dbReference type="RefSeq" id="WP_043255404.1">
    <property type="nucleotide sequence ID" value="NZ_HG322950.1"/>
</dbReference>
<organism evidence="1 2">
    <name type="scientific">Pseudomonas knackmussii (strain DSM 6978 / CCUG 54928 / LMG 23759 / B13)</name>
    <dbReference type="NCBI Taxonomy" id="1301098"/>
    <lineage>
        <taxon>Bacteria</taxon>
        <taxon>Pseudomonadati</taxon>
        <taxon>Pseudomonadota</taxon>
        <taxon>Gammaproteobacteria</taxon>
        <taxon>Pseudomonadales</taxon>
        <taxon>Pseudomonadaceae</taxon>
        <taxon>Pseudomonas</taxon>
    </lineage>
</organism>
<dbReference type="STRING" id="1301098.PKB_5028"/>
<sequence length="67" mass="7522">MAYTLEQYEALKAAIAEGALSVRFADRQVTYRSIDEMIRILRLMESDLGLNANSNGGRRFASFSKGF</sequence>
<gene>
    <name evidence="1" type="ORF">PKB_5028</name>
</gene>
<dbReference type="OrthoDB" id="5574012at2"/>